<dbReference type="EMBL" id="DPVV01000405">
    <property type="protein sequence ID" value="HCL03127.1"/>
    <property type="molecule type" value="Genomic_DNA"/>
</dbReference>
<reference evidence="7 8" key="1">
    <citation type="journal article" date="2018" name="Nat. Biotechnol.">
        <title>A standardized bacterial taxonomy based on genome phylogeny substantially revises the tree of life.</title>
        <authorList>
            <person name="Parks D.H."/>
            <person name="Chuvochina M."/>
            <person name="Waite D.W."/>
            <person name="Rinke C."/>
            <person name="Skarshewski A."/>
            <person name="Chaumeil P.A."/>
            <person name="Hugenholtz P."/>
        </authorList>
    </citation>
    <scope>NUCLEOTIDE SEQUENCE [LARGE SCALE GENOMIC DNA]</scope>
    <source>
        <strain evidence="7">UBA11728</strain>
    </source>
</reference>
<evidence type="ECO:0000256" key="1">
    <source>
        <dbReference type="ARBA" id="ARBA00007401"/>
    </source>
</evidence>
<dbReference type="GO" id="GO:0004553">
    <property type="term" value="F:hydrolase activity, hydrolyzing O-glycosyl compounds"/>
    <property type="evidence" value="ECO:0007669"/>
    <property type="project" value="InterPro"/>
</dbReference>
<evidence type="ECO:0000256" key="2">
    <source>
        <dbReference type="ARBA" id="ARBA00022801"/>
    </source>
</evidence>
<evidence type="ECO:0000259" key="6">
    <source>
        <dbReference type="Pfam" id="PF02837"/>
    </source>
</evidence>
<evidence type="ECO:0000313" key="8">
    <source>
        <dbReference type="Proteomes" id="UP000262969"/>
    </source>
</evidence>
<evidence type="ECO:0000259" key="4">
    <source>
        <dbReference type="Pfam" id="PF00703"/>
    </source>
</evidence>
<accession>A0A3D2X8S5</accession>
<comment type="caution">
    <text evidence="7">The sequence shown here is derived from an EMBL/GenBank/DDBJ whole genome shotgun (WGS) entry which is preliminary data.</text>
</comment>
<dbReference type="Proteomes" id="UP000262969">
    <property type="component" value="Unassembled WGS sequence"/>
</dbReference>
<name>A0A3D2X8S5_9FIRM</name>
<comment type="similarity">
    <text evidence="1">Belongs to the glycosyl hydrolase 2 family.</text>
</comment>
<protein>
    <submittedName>
        <fullName evidence="7">Glycoside hydrolase family 2</fullName>
    </submittedName>
</protein>
<dbReference type="Pfam" id="PF02836">
    <property type="entry name" value="Glyco_hydro_2_C"/>
    <property type="match status" value="1"/>
</dbReference>
<dbReference type="SUPFAM" id="SSF49785">
    <property type="entry name" value="Galactose-binding domain-like"/>
    <property type="match status" value="1"/>
</dbReference>
<dbReference type="SUPFAM" id="SSF49303">
    <property type="entry name" value="beta-Galactosidase/glucuronidase domain"/>
    <property type="match status" value="1"/>
</dbReference>
<feature type="domain" description="Glycoside hydrolase family 2 immunoglobulin-like beta-sandwich" evidence="4">
    <location>
        <begin position="185"/>
        <end position="294"/>
    </location>
</feature>
<dbReference type="PANTHER" id="PTHR42732:SF2">
    <property type="entry name" value="BETA-MANNOSIDASE"/>
    <property type="match status" value="1"/>
</dbReference>
<dbReference type="GO" id="GO:0005975">
    <property type="term" value="P:carbohydrate metabolic process"/>
    <property type="evidence" value="ECO:0007669"/>
    <property type="project" value="InterPro"/>
</dbReference>
<dbReference type="InterPro" id="IPR051913">
    <property type="entry name" value="GH2_Domain-Containing"/>
</dbReference>
<dbReference type="InterPro" id="IPR006104">
    <property type="entry name" value="Glyco_hydro_2_N"/>
</dbReference>
<dbReference type="InterPro" id="IPR017853">
    <property type="entry name" value="GH"/>
</dbReference>
<sequence>MSLKTKFSDLLTSMPPLPEYPRPLLKRNSYYNLNGYWDYAITKNNKMPSTYDGKILVPFSPESSLSSVNKQLKPTEFLWYHRVLHDPRVNKNDRVLLQFGAVDQTADIYVNDCHLLSHQGGYLPFSIDITDQLITGENSLVVMVTDVSDTSYHARGKQKLECSGMFYTAQSGIWQTVFMECVPSTYIKNLKITPDIDTNSVSFELTIVGSDDFSNMKDKNTIAISKGSANPNKGNLIKKEIQIEEDFLTKEDFFHTSFTITLPEVHYWSPENPYLYDISITYGNDVVESYFAMRKISIGMDQNNILRLFLNNKPYFHNGLLDQGYWPESLYTPPSDEAMIYDITMIKDLGFNMLRKHAKLEPSRWYYHCDRLGVLVWQDFVNGGSSYRSWFVTIFPTIFPRFATLIKDNSYRLFSRTDEPGKEDYLSDMKCTVEYLYNHPSIVLWVPFNEGWGQFDSIKITEYLKTLDNTRLIDSASGWFDQGCGDVRSLHIYFTPMRFRPRNRALVLSEFGGYTLRIKSHTYSETTYGYRHYKTKQALTDAIVSVYEKKIFPGIEKGLCATVYTQLSDIEEEINGLITYDRKVLKIEKKRIQEMNHLCMREASKMRKLQK</sequence>
<dbReference type="InterPro" id="IPR036156">
    <property type="entry name" value="Beta-gal/glucu_dom_sf"/>
</dbReference>
<feature type="domain" description="Glycosyl hydrolases family 2 sugar binding" evidence="6">
    <location>
        <begin position="79"/>
        <end position="166"/>
    </location>
</feature>
<proteinExistence type="inferred from homology"/>
<dbReference type="Gene3D" id="2.60.120.260">
    <property type="entry name" value="Galactose-binding domain-like"/>
    <property type="match status" value="1"/>
</dbReference>
<dbReference type="Gene3D" id="2.60.40.10">
    <property type="entry name" value="Immunoglobulins"/>
    <property type="match status" value="1"/>
</dbReference>
<dbReference type="InterPro" id="IPR006102">
    <property type="entry name" value="Ig-like_GH2"/>
</dbReference>
<evidence type="ECO:0000313" key="7">
    <source>
        <dbReference type="EMBL" id="HCL03127.1"/>
    </source>
</evidence>
<keyword evidence="3" id="KW-0326">Glycosidase</keyword>
<dbReference type="Gene3D" id="3.20.20.80">
    <property type="entry name" value="Glycosidases"/>
    <property type="match status" value="1"/>
</dbReference>
<evidence type="ECO:0000259" key="5">
    <source>
        <dbReference type="Pfam" id="PF02836"/>
    </source>
</evidence>
<dbReference type="Pfam" id="PF00703">
    <property type="entry name" value="Glyco_hydro_2"/>
    <property type="match status" value="1"/>
</dbReference>
<dbReference type="InterPro" id="IPR013783">
    <property type="entry name" value="Ig-like_fold"/>
</dbReference>
<gene>
    <name evidence="7" type="ORF">DHW61_12100</name>
</gene>
<dbReference type="PANTHER" id="PTHR42732">
    <property type="entry name" value="BETA-GALACTOSIDASE"/>
    <property type="match status" value="1"/>
</dbReference>
<dbReference type="Pfam" id="PF02837">
    <property type="entry name" value="Glyco_hydro_2_N"/>
    <property type="match status" value="1"/>
</dbReference>
<dbReference type="InterPro" id="IPR008979">
    <property type="entry name" value="Galactose-bd-like_sf"/>
</dbReference>
<dbReference type="SUPFAM" id="SSF51445">
    <property type="entry name" value="(Trans)glycosidases"/>
    <property type="match status" value="1"/>
</dbReference>
<organism evidence="7 8">
    <name type="scientific">Lachnoclostridium phytofermentans</name>
    <dbReference type="NCBI Taxonomy" id="66219"/>
    <lineage>
        <taxon>Bacteria</taxon>
        <taxon>Bacillati</taxon>
        <taxon>Bacillota</taxon>
        <taxon>Clostridia</taxon>
        <taxon>Lachnospirales</taxon>
        <taxon>Lachnospiraceae</taxon>
    </lineage>
</organism>
<feature type="domain" description="Glycoside hydrolase family 2 catalytic" evidence="5">
    <location>
        <begin position="336"/>
        <end position="478"/>
    </location>
</feature>
<dbReference type="InterPro" id="IPR006103">
    <property type="entry name" value="Glyco_hydro_2_cat"/>
</dbReference>
<keyword evidence="2 7" id="KW-0378">Hydrolase</keyword>
<evidence type="ECO:0000256" key="3">
    <source>
        <dbReference type="ARBA" id="ARBA00023295"/>
    </source>
</evidence>
<dbReference type="AlphaFoldDB" id="A0A3D2X8S5"/>